<dbReference type="PROSITE" id="PS00071">
    <property type="entry name" value="GAPDH"/>
    <property type="match status" value="1"/>
</dbReference>
<evidence type="ECO:0000313" key="4">
    <source>
        <dbReference type="EMBL" id="MFC5386670.1"/>
    </source>
</evidence>
<dbReference type="SUPFAM" id="SSF55347">
    <property type="entry name" value="Glyceraldehyde-3-phosphate dehydrogenase-like, C-terminal domain"/>
    <property type="match status" value="1"/>
</dbReference>
<comment type="similarity">
    <text evidence="2">Belongs to the glyceraldehyde-3-phosphate dehydrogenase family.</text>
</comment>
<reference evidence="5" key="1">
    <citation type="journal article" date="2019" name="Int. J. Syst. Evol. Microbiol.">
        <title>The Global Catalogue of Microorganisms (GCM) 10K type strain sequencing project: providing services to taxonomists for standard genome sequencing and annotation.</title>
        <authorList>
            <consortium name="The Broad Institute Genomics Platform"/>
            <consortium name="The Broad Institute Genome Sequencing Center for Infectious Disease"/>
            <person name="Wu L."/>
            <person name="Ma J."/>
        </authorList>
    </citation>
    <scope>NUCLEOTIDE SEQUENCE [LARGE SCALE GENOMIC DNA]</scope>
    <source>
        <strain evidence="5">CGMCC 4.1415</strain>
    </source>
</reference>
<evidence type="ECO:0000259" key="3">
    <source>
        <dbReference type="SMART" id="SM00846"/>
    </source>
</evidence>
<accession>A0ABW0GZK9</accession>
<dbReference type="SMART" id="SM00846">
    <property type="entry name" value="Gp_dh_N"/>
    <property type="match status" value="1"/>
</dbReference>
<dbReference type="EMBL" id="JBHSLL010000039">
    <property type="protein sequence ID" value="MFC5386670.1"/>
    <property type="molecule type" value="Genomic_DNA"/>
</dbReference>
<dbReference type="SUPFAM" id="SSF51735">
    <property type="entry name" value="NAD(P)-binding Rossmann-fold domains"/>
    <property type="match status" value="1"/>
</dbReference>
<sequence length="479" mass="52924">MTIQEEHFGRWKNREELAESMIPIIGHLYRARNVTITIYSRSLVNKSVIQILKTHRFVRQIENAELSVVDTLPILTEVSKLELGPCQVDIGKLTVAYMADNRNQSVADYVRQELNEAITETPVKPTATDVVLYGFGRIGRILARLLIEKTGSGDGLRLRAIVVRETGKGDLQKRASLLRRDSVHGPFNGTIAVDESRNAIIANGNFIHVIYSNDPASVDYTAYGIRDAVIIDNTGKWRDREGLSQHLNSKGARRVILTAPGKGDLKNIVHGVNSDLIEESDAILSAASCTTNAIVPPLKALFDKFGLEFGHVETVHSYTNDQNLLDNFHKGPRRGRAAPLNMVITETGAATAAAKVLPALSGKLTGNAIRVPTPNVSLAILNLTLQKETTLEELNSYLRWVSLHSPLQRQIGFISSPDAVSTDFVGTRNAAVIDAEATIVNGRHCVLYVWYDNEFGYSCQVLRILQQVSHVEYPIYPQN</sequence>
<dbReference type="PRINTS" id="PR00078">
    <property type="entry name" value="G3PDHDRGNASE"/>
</dbReference>
<dbReference type="CDD" id="cd05214">
    <property type="entry name" value="GAPDH_I_N"/>
    <property type="match status" value="1"/>
</dbReference>
<proteinExistence type="inferred from homology"/>
<dbReference type="InterPro" id="IPR036291">
    <property type="entry name" value="NAD(P)-bd_dom_sf"/>
</dbReference>
<dbReference type="Pfam" id="PF00044">
    <property type="entry name" value="Gp_dh_N"/>
    <property type="match status" value="1"/>
</dbReference>
<dbReference type="EC" id="1.2.1.12" evidence="4"/>
<dbReference type="Gene3D" id="3.40.50.720">
    <property type="entry name" value="NAD(P)-binding Rossmann-like Domain"/>
    <property type="match status" value="1"/>
</dbReference>
<dbReference type="Gene3D" id="3.30.360.10">
    <property type="entry name" value="Dihydrodipicolinate Reductase, domain 2"/>
    <property type="match status" value="1"/>
</dbReference>
<name>A0ABW0GZK9_9HYPH</name>
<protein>
    <submittedName>
        <fullName evidence="4">Glyceraldehyde-3-phosphate dehydrogenase</fullName>
        <ecNumber evidence="4">1.2.1.12</ecNumber>
    </submittedName>
</protein>
<dbReference type="InterPro" id="IPR020829">
    <property type="entry name" value="GlycerAld_3-P_DH_cat"/>
</dbReference>
<dbReference type="Proteomes" id="UP001596016">
    <property type="component" value="Unassembled WGS sequence"/>
</dbReference>
<evidence type="ECO:0000313" key="5">
    <source>
        <dbReference type="Proteomes" id="UP001596016"/>
    </source>
</evidence>
<dbReference type="GO" id="GO:0004365">
    <property type="term" value="F:glyceraldehyde-3-phosphate dehydrogenase (NAD+) (phosphorylating) activity"/>
    <property type="evidence" value="ECO:0007669"/>
    <property type="project" value="UniProtKB-EC"/>
</dbReference>
<organism evidence="4 5">
    <name type="scientific">Aquamicrobium segne</name>
    <dbReference type="NCBI Taxonomy" id="469547"/>
    <lineage>
        <taxon>Bacteria</taxon>
        <taxon>Pseudomonadati</taxon>
        <taxon>Pseudomonadota</taxon>
        <taxon>Alphaproteobacteria</taxon>
        <taxon>Hyphomicrobiales</taxon>
        <taxon>Phyllobacteriaceae</taxon>
        <taxon>Aquamicrobium</taxon>
    </lineage>
</organism>
<dbReference type="Pfam" id="PF02800">
    <property type="entry name" value="Gp_dh_C"/>
    <property type="match status" value="1"/>
</dbReference>
<dbReference type="InterPro" id="IPR020830">
    <property type="entry name" value="GlycerAld_3-P_DH_AS"/>
</dbReference>
<feature type="domain" description="Glyceraldehyde 3-phosphate dehydrogenase NAD(P) binding" evidence="3">
    <location>
        <begin position="128"/>
        <end position="289"/>
    </location>
</feature>
<dbReference type="InterPro" id="IPR020831">
    <property type="entry name" value="GlycerAld/Erythrose_P_DH"/>
</dbReference>
<dbReference type="NCBIfam" id="NF006139">
    <property type="entry name" value="PRK08289.1"/>
    <property type="match status" value="1"/>
</dbReference>
<dbReference type="PANTHER" id="PTHR43454">
    <property type="entry name" value="GLYCERALDEHYDE-3-PHOSPHATE DEHYDROGENASE"/>
    <property type="match status" value="1"/>
</dbReference>
<dbReference type="InterPro" id="IPR020828">
    <property type="entry name" value="GlycerAld_3-P_DH_NAD(P)-bd"/>
</dbReference>
<gene>
    <name evidence="4" type="ORF">ACFPLB_11930</name>
</gene>
<dbReference type="RefSeq" id="WP_378229878.1">
    <property type="nucleotide sequence ID" value="NZ_JBHSLL010000039.1"/>
</dbReference>
<keyword evidence="1 4" id="KW-0560">Oxidoreductase</keyword>
<evidence type="ECO:0000256" key="1">
    <source>
        <dbReference type="ARBA" id="ARBA00023002"/>
    </source>
</evidence>
<comment type="caution">
    <text evidence="4">The sequence shown here is derived from an EMBL/GenBank/DDBJ whole genome shotgun (WGS) entry which is preliminary data.</text>
</comment>
<evidence type="ECO:0000256" key="2">
    <source>
        <dbReference type="RuleBase" id="RU000397"/>
    </source>
</evidence>
<keyword evidence="5" id="KW-1185">Reference proteome</keyword>
<dbReference type="PANTHER" id="PTHR43454:SF1">
    <property type="entry name" value="GLYCERALDEHYDE 3-PHOSPHATE DEHYDROGENASE NAD(P) BINDING DOMAIN-CONTAINING PROTEIN"/>
    <property type="match status" value="1"/>
</dbReference>